<accession>A0A0R2CP60</accession>
<evidence type="ECO:0000256" key="1">
    <source>
        <dbReference type="ARBA" id="ARBA00023121"/>
    </source>
</evidence>
<dbReference type="Pfam" id="PF02645">
    <property type="entry name" value="DegV"/>
    <property type="match status" value="1"/>
</dbReference>
<protein>
    <submittedName>
        <fullName evidence="2">EDD domain protein, DegV family</fullName>
    </submittedName>
</protein>
<comment type="caution">
    <text evidence="2">The sequence shown here is derived from an EMBL/GenBank/DDBJ whole genome shotgun (WGS) entry which is preliminary data.</text>
</comment>
<dbReference type="PATRIC" id="fig|1423802.4.peg.982"/>
<organism evidence="2 3">
    <name type="scientific">Lentilactobacillus senioris DSM 24302 = JCM 17472</name>
    <dbReference type="NCBI Taxonomy" id="1423802"/>
    <lineage>
        <taxon>Bacteria</taxon>
        <taxon>Bacillati</taxon>
        <taxon>Bacillota</taxon>
        <taxon>Bacilli</taxon>
        <taxon>Lactobacillales</taxon>
        <taxon>Lactobacillaceae</taxon>
        <taxon>Lentilactobacillus</taxon>
    </lineage>
</organism>
<dbReference type="GO" id="GO:0008289">
    <property type="term" value="F:lipid binding"/>
    <property type="evidence" value="ECO:0007669"/>
    <property type="project" value="UniProtKB-KW"/>
</dbReference>
<dbReference type="PROSITE" id="PS51482">
    <property type="entry name" value="DEGV"/>
    <property type="match status" value="1"/>
</dbReference>
<dbReference type="InterPro" id="IPR050270">
    <property type="entry name" value="DegV_domain_contain"/>
</dbReference>
<keyword evidence="3" id="KW-1185">Reference proteome</keyword>
<dbReference type="AlphaFoldDB" id="A0A0R2CP60"/>
<dbReference type="InterPro" id="IPR043168">
    <property type="entry name" value="DegV_C"/>
</dbReference>
<dbReference type="PANTHER" id="PTHR33434:SF8">
    <property type="entry name" value="DEGV DOMAIN-CONTAINING PROTEIN SPR1019"/>
    <property type="match status" value="1"/>
</dbReference>
<name>A0A0R2CP60_9LACO</name>
<dbReference type="RefSeq" id="WP_054671319.1">
    <property type="nucleotide sequence ID" value="NZ_AYZR01000009.1"/>
</dbReference>
<dbReference type="Proteomes" id="UP000051256">
    <property type="component" value="Unassembled WGS sequence"/>
</dbReference>
<evidence type="ECO:0000313" key="2">
    <source>
        <dbReference type="EMBL" id="KRM93303.1"/>
    </source>
</evidence>
<dbReference type="InterPro" id="IPR003797">
    <property type="entry name" value="DegV"/>
</dbReference>
<keyword evidence="1" id="KW-0446">Lipid-binding</keyword>
<dbReference type="Gene3D" id="3.40.50.10170">
    <property type="match status" value="1"/>
</dbReference>
<dbReference type="Gene3D" id="3.30.1180.10">
    <property type="match status" value="1"/>
</dbReference>
<evidence type="ECO:0000313" key="3">
    <source>
        <dbReference type="Proteomes" id="UP000051256"/>
    </source>
</evidence>
<gene>
    <name evidence="2" type="ORF">FC56_GL000969</name>
</gene>
<dbReference type="EMBL" id="AYZR01000009">
    <property type="protein sequence ID" value="KRM93303.1"/>
    <property type="molecule type" value="Genomic_DNA"/>
</dbReference>
<sequence>MAKIKIVTDAVVNSSACPDDIVSVIDLPITINGKVFSHISKISKTKYLQLLSQSSTPPQIGSISVTELVTLYNELGKDGSQILSLHISDSFADTYNTARQAAARSTSTVTVVNSGVPAAGLTYQLTEAVRLIRQGLDMKTILDRINNILKRTRVYISVNNNSQLMLKRKIGHFRGAWEKRANIKYLMRFANNNFEFIERTTDDDVISSFWRQQVEQMHQQNIVSLDIIYTGSDNRAQRIYKLMNQEFPLIPITLQLANPEMVNYIGEDATGVTYLVG</sequence>
<dbReference type="NCBIfam" id="TIGR00762">
    <property type="entry name" value="DegV"/>
    <property type="match status" value="1"/>
</dbReference>
<proteinExistence type="predicted"/>
<dbReference type="STRING" id="1423802.FC56_GL000969"/>
<reference evidence="2 3" key="1">
    <citation type="journal article" date="2015" name="Genome Announc.">
        <title>Expanding the biotechnology potential of lactobacilli through comparative genomics of 213 strains and associated genera.</title>
        <authorList>
            <person name="Sun Z."/>
            <person name="Harris H.M."/>
            <person name="McCann A."/>
            <person name="Guo C."/>
            <person name="Argimon S."/>
            <person name="Zhang W."/>
            <person name="Yang X."/>
            <person name="Jeffery I.B."/>
            <person name="Cooney J.C."/>
            <person name="Kagawa T.F."/>
            <person name="Liu W."/>
            <person name="Song Y."/>
            <person name="Salvetti E."/>
            <person name="Wrobel A."/>
            <person name="Rasinkangas P."/>
            <person name="Parkhill J."/>
            <person name="Rea M.C."/>
            <person name="O'Sullivan O."/>
            <person name="Ritari J."/>
            <person name="Douillard F.P."/>
            <person name="Paul Ross R."/>
            <person name="Yang R."/>
            <person name="Briner A.E."/>
            <person name="Felis G.E."/>
            <person name="de Vos W.M."/>
            <person name="Barrangou R."/>
            <person name="Klaenhammer T.R."/>
            <person name="Caufield P.W."/>
            <person name="Cui Y."/>
            <person name="Zhang H."/>
            <person name="O'Toole P.W."/>
        </authorList>
    </citation>
    <scope>NUCLEOTIDE SEQUENCE [LARGE SCALE GENOMIC DNA]</scope>
    <source>
        <strain evidence="2 3">DSM 24302</strain>
    </source>
</reference>
<dbReference type="PANTHER" id="PTHR33434">
    <property type="entry name" value="DEGV DOMAIN-CONTAINING PROTEIN DR_1986-RELATED"/>
    <property type="match status" value="1"/>
</dbReference>
<dbReference type="SUPFAM" id="SSF82549">
    <property type="entry name" value="DAK1/DegV-like"/>
    <property type="match status" value="1"/>
</dbReference>